<dbReference type="InterPro" id="IPR036271">
    <property type="entry name" value="Tet_transcr_reg_TetR-rel_C_sf"/>
</dbReference>
<keyword evidence="2 4" id="KW-0238">DNA-binding</keyword>
<keyword evidence="1" id="KW-0805">Transcription regulation</keyword>
<evidence type="ECO:0000313" key="6">
    <source>
        <dbReference type="EMBL" id="GAA0911994.1"/>
    </source>
</evidence>
<dbReference type="Proteomes" id="UP001501578">
    <property type="component" value="Unassembled WGS sequence"/>
</dbReference>
<dbReference type="SUPFAM" id="SSF48498">
    <property type="entry name" value="Tetracyclin repressor-like, C-terminal domain"/>
    <property type="match status" value="1"/>
</dbReference>
<name>A0ABN1NMM9_9ACTN</name>
<dbReference type="InterPro" id="IPR001647">
    <property type="entry name" value="HTH_TetR"/>
</dbReference>
<proteinExistence type="predicted"/>
<keyword evidence="7" id="KW-1185">Reference proteome</keyword>
<evidence type="ECO:0000313" key="7">
    <source>
        <dbReference type="Proteomes" id="UP001501578"/>
    </source>
</evidence>
<dbReference type="Pfam" id="PF00440">
    <property type="entry name" value="TetR_N"/>
    <property type="match status" value="1"/>
</dbReference>
<comment type="caution">
    <text evidence="6">The sequence shown here is derived from an EMBL/GenBank/DDBJ whole genome shotgun (WGS) entry which is preliminary data.</text>
</comment>
<sequence length="191" mass="20497">MVRADAERNIAAILDAGRRLLSRDPGASVAEIAKAAGVGRVTLYGHFPSRESLVDAVMARVIAEADEVLDDPALAGLPGAQALWRLVASSWEVLDGHSRLFLAADRALGAERVRERHTEPLRRVEALLERGRDEGDIRTDLPLSWQVSSVFALLHGAAVEVEAARLDRAEAGGVLVRSLESLLSARSRPAG</sequence>
<keyword evidence="3" id="KW-0804">Transcription</keyword>
<protein>
    <submittedName>
        <fullName evidence="6">TetR/AcrR family transcriptional regulator</fullName>
    </submittedName>
</protein>
<dbReference type="SUPFAM" id="SSF46689">
    <property type="entry name" value="Homeodomain-like"/>
    <property type="match status" value="1"/>
</dbReference>
<evidence type="ECO:0000256" key="1">
    <source>
        <dbReference type="ARBA" id="ARBA00023015"/>
    </source>
</evidence>
<dbReference type="PANTHER" id="PTHR30055:SF234">
    <property type="entry name" value="HTH-TYPE TRANSCRIPTIONAL REGULATOR BETI"/>
    <property type="match status" value="1"/>
</dbReference>
<evidence type="ECO:0000259" key="5">
    <source>
        <dbReference type="PROSITE" id="PS50977"/>
    </source>
</evidence>
<evidence type="ECO:0000256" key="3">
    <source>
        <dbReference type="ARBA" id="ARBA00023163"/>
    </source>
</evidence>
<dbReference type="PROSITE" id="PS50977">
    <property type="entry name" value="HTH_TETR_2"/>
    <property type="match status" value="1"/>
</dbReference>
<gene>
    <name evidence="6" type="ORF">GCM10009560_01920</name>
</gene>
<dbReference type="EMBL" id="BAAAHQ010000001">
    <property type="protein sequence ID" value="GAA0911994.1"/>
    <property type="molecule type" value="Genomic_DNA"/>
</dbReference>
<accession>A0ABN1NMM9</accession>
<feature type="DNA-binding region" description="H-T-H motif" evidence="4">
    <location>
        <begin position="28"/>
        <end position="47"/>
    </location>
</feature>
<dbReference type="InterPro" id="IPR009057">
    <property type="entry name" value="Homeodomain-like_sf"/>
</dbReference>
<dbReference type="Gene3D" id="1.10.357.10">
    <property type="entry name" value="Tetracycline Repressor, domain 2"/>
    <property type="match status" value="1"/>
</dbReference>
<evidence type="ECO:0000256" key="2">
    <source>
        <dbReference type="ARBA" id="ARBA00023125"/>
    </source>
</evidence>
<reference evidence="6 7" key="1">
    <citation type="journal article" date="2019" name="Int. J. Syst. Evol. Microbiol.">
        <title>The Global Catalogue of Microorganisms (GCM) 10K type strain sequencing project: providing services to taxonomists for standard genome sequencing and annotation.</title>
        <authorList>
            <consortium name="The Broad Institute Genomics Platform"/>
            <consortium name="The Broad Institute Genome Sequencing Center for Infectious Disease"/>
            <person name="Wu L."/>
            <person name="Ma J."/>
        </authorList>
    </citation>
    <scope>NUCLEOTIDE SEQUENCE [LARGE SCALE GENOMIC DNA]</scope>
    <source>
        <strain evidence="6 7">JCM 11136</strain>
    </source>
</reference>
<feature type="domain" description="HTH tetR-type" evidence="5">
    <location>
        <begin position="7"/>
        <end position="65"/>
    </location>
</feature>
<organism evidence="6 7">
    <name type="scientific">Nonomuraea longicatena</name>
    <dbReference type="NCBI Taxonomy" id="83682"/>
    <lineage>
        <taxon>Bacteria</taxon>
        <taxon>Bacillati</taxon>
        <taxon>Actinomycetota</taxon>
        <taxon>Actinomycetes</taxon>
        <taxon>Streptosporangiales</taxon>
        <taxon>Streptosporangiaceae</taxon>
        <taxon>Nonomuraea</taxon>
    </lineage>
</organism>
<evidence type="ECO:0000256" key="4">
    <source>
        <dbReference type="PROSITE-ProRule" id="PRU00335"/>
    </source>
</evidence>
<dbReference type="InterPro" id="IPR050109">
    <property type="entry name" value="HTH-type_TetR-like_transc_reg"/>
</dbReference>
<dbReference type="RefSeq" id="WP_343947697.1">
    <property type="nucleotide sequence ID" value="NZ_BAAAHQ010000001.1"/>
</dbReference>
<dbReference type="PANTHER" id="PTHR30055">
    <property type="entry name" value="HTH-TYPE TRANSCRIPTIONAL REGULATOR RUTR"/>
    <property type="match status" value="1"/>
</dbReference>